<reference evidence="1" key="1">
    <citation type="submission" date="2014-09" db="EMBL/GenBank/DDBJ databases">
        <authorList>
            <person name="Magalhaes I.L.F."/>
            <person name="Oliveira U."/>
            <person name="Santos F.R."/>
            <person name="Vidigal T.H.D.A."/>
            <person name="Brescovit A.D."/>
            <person name="Santos A.J."/>
        </authorList>
    </citation>
    <scope>NUCLEOTIDE SEQUENCE</scope>
    <source>
        <tissue evidence="1">Shoot tissue taken approximately 20 cm above the soil surface</tissue>
    </source>
</reference>
<sequence>MVVALILGRLQLRLPGRVEAGGHEAS</sequence>
<proteinExistence type="predicted"/>
<evidence type="ECO:0000313" key="1">
    <source>
        <dbReference type="EMBL" id="JAD48257.1"/>
    </source>
</evidence>
<accession>A0A0A9AME9</accession>
<protein>
    <submittedName>
        <fullName evidence="1">Uncharacterized protein</fullName>
    </submittedName>
</protein>
<organism evidence="1">
    <name type="scientific">Arundo donax</name>
    <name type="common">Giant reed</name>
    <name type="synonym">Donax arundinaceus</name>
    <dbReference type="NCBI Taxonomy" id="35708"/>
    <lineage>
        <taxon>Eukaryota</taxon>
        <taxon>Viridiplantae</taxon>
        <taxon>Streptophyta</taxon>
        <taxon>Embryophyta</taxon>
        <taxon>Tracheophyta</taxon>
        <taxon>Spermatophyta</taxon>
        <taxon>Magnoliopsida</taxon>
        <taxon>Liliopsida</taxon>
        <taxon>Poales</taxon>
        <taxon>Poaceae</taxon>
        <taxon>PACMAD clade</taxon>
        <taxon>Arundinoideae</taxon>
        <taxon>Arundineae</taxon>
        <taxon>Arundo</taxon>
    </lineage>
</organism>
<dbReference type="AlphaFoldDB" id="A0A0A9AME9"/>
<reference evidence="1" key="2">
    <citation type="journal article" date="2015" name="Data Brief">
        <title>Shoot transcriptome of the giant reed, Arundo donax.</title>
        <authorList>
            <person name="Barrero R.A."/>
            <person name="Guerrero F.D."/>
            <person name="Moolhuijzen P."/>
            <person name="Goolsby J.A."/>
            <person name="Tidwell J."/>
            <person name="Bellgard S.E."/>
            <person name="Bellgard M.I."/>
        </authorList>
    </citation>
    <scope>NUCLEOTIDE SEQUENCE</scope>
    <source>
        <tissue evidence="1">Shoot tissue taken approximately 20 cm above the soil surface</tissue>
    </source>
</reference>
<name>A0A0A9AME9_ARUDO</name>
<dbReference type="EMBL" id="GBRH01249638">
    <property type="protein sequence ID" value="JAD48257.1"/>
    <property type="molecule type" value="Transcribed_RNA"/>
</dbReference>